<dbReference type="SMART" id="SM00543">
    <property type="entry name" value="MIF4G"/>
    <property type="match status" value="1"/>
</dbReference>
<dbReference type="AlphaFoldDB" id="A0A7N9CCI3"/>
<evidence type="ECO:0000259" key="5">
    <source>
        <dbReference type="SMART" id="SM00543"/>
    </source>
</evidence>
<comment type="subcellular location">
    <subcellularLocation>
        <location evidence="1">Cytoplasm</location>
    </subcellularLocation>
</comment>
<reference evidence="6 7" key="1">
    <citation type="submission" date="2013-03" db="EMBL/GenBank/DDBJ databases">
        <authorList>
            <person name="Warren W."/>
            <person name="Wilson R.K."/>
        </authorList>
    </citation>
    <scope>NUCLEOTIDE SEQUENCE</scope>
</reference>
<evidence type="ECO:0000256" key="4">
    <source>
        <dbReference type="SAM" id="MobiDB-lite"/>
    </source>
</evidence>
<organism evidence="6 7">
    <name type="scientific">Macaca fascicularis</name>
    <name type="common">Crab-eating macaque</name>
    <name type="synonym">Cynomolgus monkey</name>
    <dbReference type="NCBI Taxonomy" id="9541"/>
    <lineage>
        <taxon>Eukaryota</taxon>
        <taxon>Metazoa</taxon>
        <taxon>Chordata</taxon>
        <taxon>Craniata</taxon>
        <taxon>Vertebrata</taxon>
        <taxon>Euteleostomi</taxon>
        <taxon>Mammalia</taxon>
        <taxon>Eutheria</taxon>
        <taxon>Euarchontoglires</taxon>
        <taxon>Primates</taxon>
        <taxon>Haplorrhini</taxon>
        <taxon>Catarrhini</taxon>
        <taxon>Cercopithecidae</taxon>
        <taxon>Cercopithecinae</taxon>
        <taxon>Macaca</taxon>
    </lineage>
</organism>
<name>A0A7N9CCI3_MACFA</name>
<dbReference type="PANTHER" id="PTHR23254:SF16">
    <property type="entry name" value="CBP80_20-DEPENDENT TRANSLATION INITIATION FACTOR"/>
    <property type="match status" value="1"/>
</dbReference>
<evidence type="ECO:0000256" key="3">
    <source>
        <dbReference type="ARBA" id="ARBA00022845"/>
    </source>
</evidence>
<dbReference type="GO" id="GO:0008494">
    <property type="term" value="F:translation activator activity"/>
    <property type="evidence" value="ECO:0007669"/>
    <property type="project" value="TreeGrafter"/>
</dbReference>
<feature type="region of interest" description="Disordered" evidence="4">
    <location>
        <begin position="174"/>
        <end position="369"/>
    </location>
</feature>
<sequence length="584" mass="64789">MGSPVGLTLQSPCLGRSRCHQAGSGDGGSGGTEPLLGVEALRREPWAGGSRGLDPSVYIYKTSVKRGPMPGGRPEDPQAVPDSDWVHQLPYSLGGSLQPPSHPGRQGGFYRPLRPRPRVLSILAEQLMSTLSPPSLPEWQQRQLSGHAGHGHLGGQHLRFLQWCHLGPAAGKAGLHPVPPESPTHAQAAPATHRPRRGYHPMPHEVEIAHTKKLFRRRRNDRRRQQRPPGGNKPQQHGDHQPGSAKHNRDHQKSYQGGSAPHPSGRPTHHGYSQNRRWHHGNMKHPPGDKGEAGAHRNAKETMTIESPKLEDTAGDTGHSGLEAPRSPDTLAPVASERLPPQQPGGPEVETKRKDSILPERTGERPKITLLQSSKDRLRRRLKEKDEVAVETTTPQQNKMDKLIEILNSMRNNSSDVDAKLTTFMEEAQNSTNSEEMLGEIVRTIYQKAVSDRSFAFTAAKLCDKMALFMVEGTKFRSLLLNMLQKDFTVREELQQQDVERWLGFITFLCEVFGTMRSSTGEPFRVLVCPIYTCLREVRDPLPVPPAQPDSARAGMCLRYPDKAMRVDSLRKGPIPARHSSSHL</sequence>
<dbReference type="Proteomes" id="UP000233100">
    <property type="component" value="Chromosome 18"/>
</dbReference>
<feature type="compositionally biased region" description="Basic residues" evidence="4">
    <location>
        <begin position="211"/>
        <end position="226"/>
    </location>
</feature>
<dbReference type="GO" id="GO:0005829">
    <property type="term" value="C:cytosol"/>
    <property type="evidence" value="ECO:0007669"/>
    <property type="project" value="TreeGrafter"/>
</dbReference>
<dbReference type="GO" id="GO:0006446">
    <property type="term" value="P:regulation of translational initiation"/>
    <property type="evidence" value="ECO:0007669"/>
    <property type="project" value="TreeGrafter"/>
</dbReference>
<dbReference type="PANTHER" id="PTHR23254">
    <property type="entry name" value="EIF4G DOMAIN PROTEIN"/>
    <property type="match status" value="1"/>
</dbReference>
<feature type="domain" description="MIF4G" evidence="5">
    <location>
        <begin position="404"/>
        <end position="574"/>
    </location>
</feature>
<dbReference type="InterPro" id="IPR016024">
    <property type="entry name" value="ARM-type_fold"/>
</dbReference>
<dbReference type="Bgee" id="ENSMFAG00000037903">
    <property type="expression patterns" value="Expressed in frontal cortex and 13 other cell types or tissues"/>
</dbReference>
<dbReference type="InterPro" id="IPR051367">
    <property type="entry name" value="mRNA_TranslReg/HistoneTransl"/>
</dbReference>
<keyword evidence="3" id="KW-0810">Translation regulation</keyword>
<evidence type="ECO:0000313" key="6">
    <source>
        <dbReference type="Ensembl" id="ENSMFAP00000049090.1"/>
    </source>
</evidence>
<feature type="compositionally biased region" description="Basic and acidic residues" evidence="4">
    <location>
        <begin position="349"/>
        <end position="367"/>
    </location>
</feature>
<dbReference type="SUPFAM" id="SSF48371">
    <property type="entry name" value="ARM repeat"/>
    <property type="match status" value="1"/>
</dbReference>
<feature type="region of interest" description="Disordered" evidence="4">
    <location>
        <begin position="1"/>
        <end position="37"/>
    </location>
</feature>
<proteinExistence type="predicted"/>
<dbReference type="GO" id="GO:0003723">
    <property type="term" value="F:RNA binding"/>
    <property type="evidence" value="ECO:0007669"/>
    <property type="project" value="InterPro"/>
</dbReference>
<feature type="region of interest" description="Disordered" evidence="4">
    <location>
        <begin position="94"/>
        <end position="113"/>
    </location>
</feature>
<keyword evidence="2" id="KW-0963">Cytoplasm</keyword>
<protein>
    <submittedName>
        <fullName evidence="6">Cap binding complex dependent translation initiation factor</fullName>
    </submittedName>
</protein>
<accession>A0A7N9CCI3</accession>
<keyword evidence="7" id="KW-1185">Reference proteome</keyword>
<evidence type="ECO:0000256" key="2">
    <source>
        <dbReference type="ARBA" id="ARBA00022490"/>
    </source>
</evidence>
<evidence type="ECO:0000313" key="7">
    <source>
        <dbReference type="Proteomes" id="UP000233100"/>
    </source>
</evidence>
<reference evidence="6" key="3">
    <citation type="submission" date="2025-09" db="UniProtKB">
        <authorList>
            <consortium name="Ensembl"/>
        </authorList>
    </citation>
    <scope>IDENTIFICATION</scope>
</reference>
<feature type="compositionally biased region" description="Basic and acidic residues" evidence="4">
    <location>
        <begin position="286"/>
        <end position="300"/>
    </location>
</feature>
<evidence type="ECO:0000256" key="1">
    <source>
        <dbReference type="ARBA" id="ARBA00004496"/>
    </source>
</evidence>
<dbReference type="InterPro" id="IPR003890">
    <property type="entry name" value="MIF4G-like_typ-3"/>
</dbReference>
<dbReference type="Ensembl" id="ENSMFAT00000087157.1">
    <property type="protein sequence ID" value="ENSMFAP00000049090.1"/>
    <property type="gene ID" value="ENSMFAG00000037903.2"/>
</dbReference>
<reference evidence="6" key="2">
    <citation type="submission" date="2025-08" db="UniProtKB">
        <authorList>
            <consortium name="Ensembl"/>
        </authorList>
    </citation>
    <scope>IDENTIFICATION</scope>
</reference>
<dbReference type="Gene3D" id="1.25.40.180">
    <property type="match status" value="1"/>
</dbReference>
<dbReference type="GeneTree" id="ENSGT00940000153432"/>
<dbReference type="Pfam" id="PF02854">
    <property type="entry name" value="MIF4G"/>
    <property type="match status" value="1"/>
</dbReference>
<gene>
    <name evidence="6" type="primary">CTIF</name>
</gene>